<keyword evidence="2 5" id="KW-0808">Transferase</keyword>
<keyword evidence="3" id="KW-0949">S-adenosyl-L-methionine</keyword>
<evidence type="ECO:0000313" key="5">
    <source>
        <dbReference type="EMBL" id="QMU98490.1"/>
    </source>
</evidence>
<dbReference type="PANTHER" id="PTHR43464">
    <property type="entry name" value="METHYLTRANSFERASE"/>
    <property type="match status" value="1"/>
</dbReference>
<dbReference type="SUPFAM" id="SSF53335">
    <property type="entry name" value="S-adenosyl-L-methionine-dependent methyltransferases"/>
    <property type="match status" value="1"/>
</dbReference>
<accession>A0A7D7WK75</accession>
<dbReference type="PANTHER" id="PTHR43464:SF19">
    <property type="entry name" value="UBIQUINONE BIOSYNTHESIS O-METHYLTRANSFERASE, MITOCHONDRIAL"/>
    <property type="match status" value="1"/>
</dbReference>
<dbReference type="GO" id="GO:0032259">
    <property type="term" value="P:methylation"/>
    <property type="evidence" value="ECO:0007669"/>
    <property type="project" value="UniProtKB-KW"/>
</dbReference>
<protein>
    <submittedName>
        <fullName evidence="5">Methyltransferase domain-containing protein</fullName>
    </submittedName>
</protein>
<sequence length="245" mass="26379">MPADPHGRVVDLSRRETGLVELMDADDADPEMLARTYALFRFVNAVVSGRAGALRRTIASRTGRDPIRVLDIGCGGGDIARYVARRLRRGGHPAEVVGADIDPRAVRWASDADGEGLVRWRCLSSSDLVTEGERFDVVLSNHVLHHLTASQLGALLADSERLMTPGGVAVHSDIARSRTAYALFDALTRPLAGTLLKGSFIREDGMLSIRRSYAAAELAAAAPPGWRVERRAPSRLLLVRAGGPA</sequence>
<dbReference type="GO" id="GO:0008168">
    <property type="term" value="F:methyltransferase activity"/>
    <property type="evidence" value="ECO:0007669"/>
    <property type="project" value="UniProtKB-KW"/>
</dbReference>
<feature type="domain" description="Methyltransferase" evidence="4">
    <location>
        <begin position="69"/>
        <end position="167"/>
    </location>
</feature>
<reference evidence="5 6" key="1">
    <citation type="journal article" date="2020" name="Front. Microbiol.">
        <title>Design of Bacterial Strain-Specific qPCR Assays Using NGS Data and Publicly Available Resources and Its Application to Track Biocontrol Strains.</title>
        <authorList>
            <person name="Hernandez I."/>
            <person name="Sant C."/>
            <person name="Martinez R."/>
            <person name="Fernandez C."/>
        </authorList>
    </citation>
    <scope>NUCLEOTIDE SEQUENCE [LARGE SCALE GENOMIC DNA]</scope>
    <source>
        <strain evidence="5 6">B24</strain>
    </source>
</reference>
<dbReference type="AlphaFoldDB" id="A0A7D7WK75"/>
<evidence type="ECO:0000256" key="1">
    <source>
        <dbReference type="ARBA" id="ARBA00022603"/>
    </source>
</evidence>
<dbReference type="InterPro" id="IPR029063">
    <property type="entry name" value="SAM-dependent_MTases_sf"/>
</dbReference>
<keyword evidence="1 5" id="KW-0489">Methyltransferase</keyword>
<dbReference type="Proteomes" id="UP000515708">
    <property type="component" value="Chromosome"/>
</dbReference>
<evidence type="ECO:0000259" key="4">
    <source>
        <dbReference type="Pfam" id="PF13649"/>
    </source>
</evidence>
<gene>
    <name evidence="5" type="ORF">FVO59_15835</name>
</gene>
<evidence type="ECO:0000313" key="6">
    <source>
        <dbReference type="Proteomes" id="UP000515708"/>
    </source>
</evidence>
<dbReference type="EMBL" id="CP043732">
    <property type="protein sequence ID" value="QMU98490.1"/>
    <property type="molecule type" value="Genomic_DNA"/>
</dbReference>
<evidence type="ECO:0000256" key="3">
    <source>
        <dbReference type="ARBA" id="ARBA00022691"/>
    </source>
</evidence>
<proteinExistence type="predicted"/>
<dbReference type="RefSeq" id="WP_182253510.1">
    <property type="nucleotide sequence ID" value="NZ_CP043732.1"/>
</dbReference>
<dbReference type="NCBIfam" id="NF004851">
    <property type="entry name" value="PRK06202.1"/>
    <property type="match status" value="1"/>
</dbReference>
<dbReference type="Gene3D" id="3.40.50.150">
    <property type="entry name" value="Vaccinia Virus protein VP39"/>
    <property type="match status" value="1"/>
</dbReference>
<name>A0A7D7WK75_9MICO</name>
<dbReference type="InterPro" id="IPR041698">
    <property type="entry name" value="Methyltransf_25"/>
</dbReference>
<dbReference type="Pfam" id="PF13649">
    <property type="entry name" value="Methyltransf_25"/>
    <property type="match status" value="1"/>
</dbReference>
<organism evidence="5 6">
    <name type="scientific">Microbacterium esteraromaticum</name>
    <dbReference type="NCBI Taxonomy" id="57043"/>
    <lineage>
        <taxon>Bacteria</taxon>
        <taxon>Bacillati</taxon>
        <taxon>Actinomycetota</taxon>
        <taxon>Actinomycetes</taxon>
        <taxon>Micrococcales</taxon>
        <taxon>Microbacteriaceae</taxon>
        <taxon>Microbacterium</taxon>
    </lineage>
</organism>
<evidence type="ECO:0000256" key="2">
    <source>
        <dbReference type="ARBA" id="ARBA00022679"/>
    </source>
</evidence>
<dbReference type="CDD" id="cd02440">
    <property type="entry name" value="AdoMet_MTases"/>
    <property type="match status" value="1"/>
</dbReference>